<accession>A0A379DEW4</accession>
<dbReference type="SUPFAM" id="SSF46689">
    <property type="entry name" value="Homeodomain-like"/>
    <property type="match status" value="1"/>
</dbReference>
<evidence type="ECO:0000313" key="2">
    <source>
        <dbReference type="Proteomes" id="UP000254777"/>
    </source>
</evidence>
<gene>
    <name evidence="1" type="ORF">NCTC11088_01606</name>
</gene>
<name>A0A379DEW4_9FIRM</name>
<proteinExistence type="predicted"/>
<evidence type="ECO:0000313" key="1">
    <source>
        <dbReference type="EMBL" id="SUB75803.1"/>
    </source>
</evidence>
<protein>
    <submittedName>
        <fullName evidence="1">Uncharacterized protein</fullName>
    </submittedName>
</protein>
<sequence>MAKQYTKELIRDVFWELAGKKTLKDVKMSEIAKICEINRNTFYYYYEDIFR</sequence>
<dbReference type="RefSeq" id="WP_004821113.1">
    <property type="nucleotide sequence ID" value="NZ_UGTH01000001.1"/>
</dbReference>
<dbReference type="Proteomes" id="UP000254777">
    <property type="component" value="Unassembled WGS sequence"/>
</dbReference>
<reference evidence="1 2" key="1">
    <citation type="submission" date="2018-06" db="EMBL/GenBank/DDBJ databases">
        <authorList>
            <consortium name="Pathogen Informatics"/>
            <person name="Doyle S."/>
        </authorList>
    </citation>
    <scope>NUCLEOTIDE SEQUENCE [LARGE SCALE GENOMIC DNA]</scope>
    <source>
        <strain evidence="1 2">NCTC11088</strain>
    </source>
</reference>
<dbReference type="EMBL" id="UGTH01000001">
    <property type="protein sequence ID" value="SUB75803.1"/>
    <property type="molecule type" value="Genomic_DNA"/>
</dbReference>
<dbReference type="InterPro" id="IPR009057">
    <property type="entry name" value="Homeodomain-like_sf"/>
</dbReference>
<dbReference type="AlphaFoldDB" id="A0A379DEW4"/>
<dbReference type="Gene3D" id="1.10.357.10">
    <property type="entry name" value="Tetracycline Repressor, domain 2"/>
    <property type="match status" value="1"/>
</dbReference>
<organism evidence="1 2">
    <name type="scientific">Peptoniphilus indolicus</name>
    <dbReference type="NCBI Taxonomy" id="33030"/>
    <lineage>
        <taxon>Bacteria</taxon>
        <taxon>Bacillati</taxon>
        <taxon>Bacillota</taxon>
        <taxon>Tissierellia</taxon>
        <taxon>Tissierellales</taxon>
        <taxon>Peptoniphilaceae</taxon>
        <taxon>Peptoniphilus</taxon>
    </lineage>
</organism>